<proteinExistence type="predicted"/>
<evidence type="ECO:0000313" key="1">
    <source>
        <dbReference type="EMBL" id="RPA84021.1"/>
    </source>
</evidence>
<protein>
    <submittedName>
        <fullName evidence="1">Uncharacterized protein</fullName>
    </submittedName>
</protein>
<organism evidence="1 2">
    <name type="scientific">Ascobolus immersus RN42</name>
    <dbReference type="NCBI Taxonomy" id="1160509"/>
    <lineage>
        <taxon>Eukaryota</taxon>
        <taxon>Fungi</taxon>
        <taxon>Dikarya</taxon>
        <taxon>Ascomycota</taxon>
        <taxon>Pezizomycotina</taxon>
        <taxon>Pezizomycetes</taxon>
        <taxon>Pezizales</taxon>
        <taxon>Ascobolaceae</taxon>
        <taxon>Ascobolus</taxon>
    </lineage>
</organism>
<gene>
    <name evidence="1" type="ORF">BJ508DRAFT_324009</name>
</gene>
<name>A0A3N4IIM3_ASCIM</name>
<sequence length="237" mass="28212">MNAHPERYIRQAMWREVLNAQEERPFAGTTWFYQYWTQLDLYDINPSFTLTSQEANRQAAAIVTATQRQQHQELMDAMHGGKMEMTHSLSSYRITMTRYRHKKPLPYLYFPQKLATAIARLRSHTHRLAIATRFDLDTQHRLCDLCLVRDDERHCLTECLKFDRQRRTLMTRLGFSPQPDTLLQLCYDPKGPTGVLMANFVWQVWQELWRREGHPPTLHGPSWEENMEDSLYMWHGV</sequence>
<dbReference type="Proteomes" id="UP000275078">
    <property type="component" value="Unassembled WGS sequence"/>
</dbReference>
<dbReference type="EMBL" id="ML119661">
    <property type="protein sequence ID" value="RPA84021.1"/>
    <property type="molecule type" value="Genomic_DNA"/>
</dbReference>
<accession>A0A3N4IIM3</accession>
<dbReference type="AlphaFoldDB" id="A0A3N4IIM3"/>
<evidence type="ECO:0000313" key="2">
    <source>
        <dbReference type="Proteomes" id="UP000275078"/>
    </source>
</evidence>
<keyword evidence="2" id="KW-1185">Reference proteome</keyword>
<reference evidence="1 2" key="1">
    <citation type="journal article" date="2018" name="Nat. Ecol. Evol.">
        <title>Pezizomycetes genomes reveal the molecular basis of ectomycorrhizal truffle lifestyle.</title>
        <authorList>
            <person name="Murat C."/>
            <person name="Payen T."/>
            <person name="Noel B."/>
            <person name="Kuo A."/>
            <person name="Morin E."/>
            <person name="Chen J."/>
            <person name="Kohler A."/>
            <person name="Krizsan K."/>
            <person name="Balestrini R."/>
            <person name="Da Silva C."/>
            <person name="Montanini B."/>
            <person name="Hainaut M."/>
            <person name="Levati E."/>
            <person name="Barry K.W."/>
            <person name="Belfiori B."/>
            <person name="Cichocki N."/>
            <person name="Clum A."/>
            <person name="Dockter R.B."/>
            <person name="Fauchery L."/>
            <person name="Guy J."/>
            <person name="Iotti M."/>
            <person name="Le Tacon F."/>
            <person name="Lindquist E.A."/>
            <person name="Lipzen A."/>
            <person name="Malagnac F."/>
            <person name="Mello A."/>
            <person name="Molinier V."/>
            <person name="Miyauchi S."/>
            <person name="Poulain J."/>
            <person name="Riccioni C."/>
            <person name="Rubini A."/>
            <person name="Sitrit Y."/>
            <person name="Splivallo R."/>
            <person name="Traeger S."/>
            <person name="Wang M."/>
            <person name="Zifcakova L."/>
            <person name="Wipf D."/>
            <person name="Zambonelli A."/>
            <person name="Paolocci F."/>
            <person name="Nowrousian M."/>
            <person name="Ottonello S."/>
            <person name="Baldrian P."/>
            <person name="Spatafora J.W."/>
            <person name="Henrissat B."/>
            <person name="Nagy L.G."/>
            <person name="Aury J.M."/>
            <person name="Wincker P."/>
            <person name="Grigoriev I.V."/>
            <person name="Bonfante P."/>
            <person name="Martin F.M."/>
        </authorList>
    </citation>
    <scope>NUCLEOTIDE SEQUENCE [LARGE SCALE GENOMIC DNA]</scope>
    <source>
        <strain evidence="1 2">RN42</strain>
    </source>
</reference>